<organism evidence="1 2">
    <name type="scientific">Streptomyces yaanensis</name>
    <dbReference type="NCBI Taxonomy" id="1142239"/>
    <lineage>
        <taxon>Bacteria</taxon>
        <taxon>Bacillati</taxon>
        <taxon>Actinomycetota</taxon>
        <taxon>Actinomycetes</taxon>
        <taxon>Kitasatosporales</taxon>
        <taxon>Streptomycetaceae</taxon>
        <taxon>Streptomyces</taxon>
    </lineage>
</organism>
<reference evidence="2" key="1">
    <citation type="journal article" date="2019" name="Int. J. Syst. Evol. Microbiol.">
        <title>The Global Catalogue of Microorganisms (GCM) 10K type strain sequencing project: providing services to taxonomists for standard genome sequencing and annotation.</title>
        <authorList>
            <consortium name="The Broad Institute Genomics Platform"/>
            <consortium name="The Broad Institute Genome Sequencing Center for Infectious Disease"/>
            <person name="Wu L."/>
            <person name="Ma J."/>
        </authorList>
    </citation>
    <scope>NUCLEOTIDE SEQUENCE [LARGE SCALE GENOMIC DNA]</scope>
    <source>
        <strain evidence="2">CGMCC 4.7035</strain>
    </source>
</reference>
<evidence type="ECO:0000313" key="2">
    <source>
        <dbReference type="Proteomes" id="UP001595701"/>
    </source>
</evidence>
<name>A0ABV7SKB2_9ACTN</name>
<gene>
    <name evidence="1" type="ORF">ACFOZ0_29960</name>
</gene>
<evidence type="ECO:0000313" key="1">
    <source>
        <dbReference type="EMBL" id="MFC3577424.1"/>
    </source>
</evidence>
<dbReference type="Proteomes" id="UP001595701">
    <property type="component" value="Unassembled WGS sequence"/>
</dbReference>
<keyword evidence="2" id="KW-1185">Reference proteome</keyword>
<dbReference type="InterPro" id="IPR015421">
    <property type="entry name" value="PyrdxlP-dep_Trfase_major"/>
</dbReference>
<sequence>MAQRSNRIHKPVLATAGPLVFAPGVPALAQFPRAAWKRCLDQALQQTGADILDYGPPQARSVSKNLIAETSVADWDFLELLLVKTVQQLIDELVGRALAEGLHRTARRGVRGEDPGRP</sequence>
<dbReference type="Gene3D" id="3.40.640.10">
    <property type="entry name" value="Type I PLP-dependent aspartate aminotransferase-like (Major domain)"/>
    <property type="match status" value="1"/>
</dbReference>
<dbReference type="RefSeq" id="WP_310773479.1">
    <property type="nucleotide sequence ID" value="NZ_JBHRWR010000033.1"/>
</dbReference>
<accession>A0ABV7SKB2</accession>
<comment type="caution">
    <text evidence="1">The sequence shown here is derived from an EMBL/GenBank/DDBJ whole genome shotgun (WGS) entry which is preliminary data.</text>
</comment>
<protein>
    <submittedName>
        <fullName evidence="1">Uncharacterized protein</fullName>
    </submittedName>
</protein>
<proteinExistence type="predicted"/>
<dbReference type="EMBL" id="JBHRWR010000033">
    <property type="protein sequence ID" value="MFC3577424.1"/>
    <property type="molecule type" value="Genomic_DNA"/>
</dbReference>